<accession>D8J763</accession>
<dbReference type="Proteomes" id="UP000000390">
    <property type="component" value="Chromosome"/>
</dbReference>
<proteinExistence type="predicted"/>
<evidence type="ECO:0000313" key="4">
    <source>
        <dbReference type="Proteomes" id="UP000011645"/>
    </source>
</evidence>
<evidence type="ECO:0000313" key="2">
    <source>
        <dbReference type="EMBL" id="ELY33999.1"/>
    </source>
</evidence>
<dbReference type="AlphaFoldDB" id="D8J763"/>
<evidence type="ECO:0000313" key="3">
    <source>
        <dbReference type="Proteomes" id="UP000000390"/>
    </source>
</evidence>
<dbReference type="RefSeq" id="WP_008418191.1">
    <property type="nucleotide sequence ID" value="NZ_AOHV01000042.1"/>
</dbReference>
<name>D8J763_HALJB</name>
<dbReference type="Proteomes" id="UP000011645">
    <property type="component" value="Unassembled WGS sequence"/>
</dbReference>
<organism evidence="1 3">
    <name type="scientific">Halalkalicoccus jeotgali (strain DSM 18796 / CECT 7217 / JCM 14584 / KCTC 4019 / B3)</name>
    <dbReference type="NCBI Taxonomy" id="795797"/>
    <lineage>
        <taxon>Archaea</taxon>
        <taxon>Methanobacteriati</taxon>
        <taxon>Methanobacteriota</taxon>
        <taxon>Stenosarchaea group</taxon>
        <taxon>Halobacteria</taxon>
        <taxon>Halobacteriales</taxon>
        <taxon>Halococcaceae</taxon>
        <taxon>Halalkalicoccus</taxon>
    </lineage>
</organism>
<protein>
    <submittedName>
        <fullName evidence="1">Uncharacterized protein</fullName>
    </submittedName>
</protein>
<sequence length="79" mass="9310">MDDDIDNAKLDEYMVDQLRVCQEEIEIIRNELDEQTRTYKLLDMAVRSVSRGIDKGTIEWRLPSEDDRDISESSTRTED</sequence>
<reference evidence="2 4" key="2">
    <citation type="journal article" date="2014" name="PLoS Genet.">
        <title>Phylogenetically driven sequencing of extremely halophilic archaea reveals strategies for static and dynamic osmo-response.</title>
        <authorList>
            <person name="Becker E.A."/>
            <person name="Seitzer P.M."/>
            <person name="Tritt A."/>
            <person name="Larsen D."/>
            <person name="Krusor M."/>
            <person name="Yao A.I."/>
            <person name="Wu D."/>
            <person name="Madern D."/>
            <person name="Eisen J.A."/>
            <person name="Darling A.E."/>
            <person name="Facciotti M.T."/>
        </authorList>
    </citation>
    <scope>NUCLEOTIDE SEQUENCE [LARGE SCALE GENOMIC DNA]</scope>
    <source>
        <strain evidence="2">B3</strain>
        <strain evidence="4">DSM 18796 / CECT 7217 / JCM 14584 / KCTC 4019 / B3</strain>
    </source>
</reference>
<dbReference type="KEGG" id="hje:HacjB3_02825"/>
<dbReference type="HOGENOM" id="CLU_2597575_0_0_2"/>
<evidence type="ECO:0000313" key="1">
    <source>
        <dbReference type="EMBL" id="ADJ13958.1"/>
    </source>
</evidence>
<gene>
    <name evidence="1" type="ordered locus">HacjB3_02825</name>
    <name evidence="2" type="ORF">C497_16497</name>
</gene>
<keyword evidence="4" id="KW-1185">Reference proteome</keyword>
<dbReference type="EMBL" id="AOHV01000042">
    <property type="protein sequence ID" value="ELY33999.1"/>
    <property type="molecule type" value="Genomic_DNA"/>
</dbReference>
<reference evidence="1 3" key="1">
    <citation type="journal article" date="2010" name="J. Bacteriol.">
        <title>Complete genome sequence of Halalkalicoccus jeotgali B3(T), an extremely halophilic archaeon.</title>
        <authorList>
            <person name="Roh S.W."/>
            <person name="Nam Y.D."/>
            <person name="Nam S.H."/>
            <person name="Choi S.H."/>
            <person name="Park H.S."/>
            <person name="Bae J.W."/>
        </authorList>
    </citation>
    <scope>NUCLEOTIDE SEQUENCE [LARGE SCALE GENOMIC DNA]</scope>
    <source>
        <strain evidence="1">B3</strain>
        <strain evidence="3">DSM 18796 / CECT 7217 / JCM 14584 / KCTC 4019 / B3</strain>
    </source>
</reference>
<dbReference type="EMBL" id="CP002062">
    <property type="protein sequence ID" value="ADJ13958.1"/>
    <property type="molecule type" value="Genomic_DNA"/>
</dbReference>